<evidence type="ECO:0000256" key="2">
    <source>
        <dbReference type="SAM" id="MobiDB-lite"/>
    </source>
</evidence>
<protein>
    <recommendedName>
        <fullName evidence="5">Nematode cuticle collagen N-terminal domain-containing protein</fullName>
    </recommendedName>
</protein>
<dbReference type="InterPro" id="IPR008160">
    <property type="entry name" value="Collagen"/>
</dbReference>
<keyword evidence="1" id="KW-0677">Repeat</keyword>
<dbReference type="EMBL" id="UYRX01002432">
    <property type="protein sequence ID" value="VDM93203.1"/>
    <property type="molecule type" value="Genomic_DNA"/>
</dbReference>
<proteinExistence type="predicted"/>
<evidence type="ECO:0000256" key="1">
    <source>
        <dbReference type="ARBA" id="ARBA00022737"/>
    </source>
</evidence>
<sequence>MKGCVVGSIDDGLERIASVTSSLWLSCLSQPKLDDLQKEQCAIRFSSQLPACNPSQSKGCGAGAATTITGLAVPLGPPGPDGRDGERGDRGEKGPQGPKGRPGLPGLPGPQGAQGDKGKVGPPGK</sequence>
<dbReference type="PANTHER" id="PTHR24637">
    <property type="entry name" value="COLLAGEN"/>
    <property type="match status" value="1"/>
</dbReference>
<dbReference type="PROSITE" id="PS51257">
    <property type="entry name" value="PROKAR_LIPOPROTEIN"/>
    <property type="match status" value="1"/>
</dbReference>
<dbReference type="AlphaFoldDB" id="A0A3P7JQ08"/>
<accession>A0A3P7JQ08</accession>
<reference evidence="3 4" key="1">
    <citation type="submission" date="2018-08" db="EMBL/GenBank/DDBJ databases">
        <authorList>
            <person name="Laetsch R D."/>
            <person name="Stevens L."/>
            <person name="Kumar S."/>
            <person name="Blaxter L. M."/>
        </authorList>
    </citation>
    <scope>NUCLEOTIDE SEQUENCE [LARGE SCALE GENOMIC DNA]</scope>
</reference>
<evidence type="ECO:0000313" key="4">
    <source>
        <dbReference type="Proteomes" id="UP000277928"/>
    </source>
</evidence>
<dbReference type="Pfam" id="PF01391">
    <property type="entry name" value="Collagen"/>
    <property type="match status" value="1"/>
</dbReference>
<evidence type="ECO:0000313" key="3">
    <source>
        <dbReference type="EMBL" id="VDM93203.1"/>
    </source>
</evidence>
<name>A0A3P7JQ08_LITSI</name>
<organism evidence="3 4">
    <name type="scientific">Litomosoides sigmodontis</name>
    <name type="common">Filarial nematode worm</name>
    <dbReference type="NCBI Taxonomy" id="42156"/>
    <lineage>
        <taxon>Eukaryota</taxon>
        <taxon>Metazoa</taxon>
        <taxon>Ecdysozoa</taxon>
        <taxon>Nematoda</taxon>
        <taxon>Chromadorea</taxon>
        <taxon>Rhabditida</taxon>
        <taxon>Spirurina</taxon>
        <taxon>Spiruromorpha</taxon>
        <taxon>Filarioidea</taxon>
        <taxon>Onchocercidae</taxon>
        <taxon>Litomosoides</taxon>
    </lineage>
</organism>
<keyword evidence="4" id="KW-1185">Reference proteome</keyword>
<dbReference type="Proteomes" id="UP000277928">
    <property type="component" value="Unassembled WGS sequence"/>
</dbReference>
<evidence type="ECO:0008006" key="5">
    <source>
        <dbReference type="Google" id="ProtNLM"/>
    </source>
</evidence>
<feature type="region of interest" description="Disordered" evidence="2">
    <location>
        <begin position="69"/>
        <end position="125"/>
    </location>
</feature>
<dbReference type="STRING" id="42156.A0A3P7JQ08"/>
<feature type="compositionally biased region" description="Low complexity" evidence="2">
    <location>
        <begin position="95"/>
        <end position="104"/>
    </location>
</feature>
<gene>
    <name evidence="3" type="ORF">NLS_LOCUS10093</name>
</gene>
<feature type="compositionally biased region" description="Basic and acidic residues" evidence="2">
    <location>
        <begin position="81"/>
        <end position="93"/>
    </location>
</feature>